<proteinExistence type="predicted"/>
<name>A0ACC1HHW4_9FUNG</name>
<organism evidence="1 2">
    <name type="scientific">Spiromyces aspiralis</name>
    <dbReference type="NCBI Taxonomy" id="68401"/>
    <lineage>
        <taxon>Eukaryota</taxon>
        <taxon>Fungi</taxon>
        <taxon>Fungi incertae sedis</taxon>
        <taxon>Zoopagomycota</taxon>
        <taxon>Kickxellomycotina</taxon>
        <taxon>Kickxellomycetes</taxon>
        <taxon>Kickxellales</taxon>
        <taxon>Kickxellaceae</taxon>
        <taxon>Spiromyces</taxon>
    </lineage>
</organism>
<keyword evidence="2" id="KW-1185">Reference proteome</keyword>
<gene>
    <name evidence="1" type="primary">sed5_2</name>
    <name evidence="1" type="ORF">EV182_008696</name>
</gene>
<protein>
    <submittedName>
        <fullName evidence="1">Integral membrane protein SED5</fullName>
    </submittedName>
</protein>
<dbReference type="Proteomes" id="UP001145114">
    <property type="component" value="Unassembled WGS sequence"/>
</dbReference>
<evidence type="ECO:0000313" key="2">
    <source>
        <dbReference type="Proteomes" id="UP001145114"/>
    </source>
</evidence>
<sequence length="109" mass="12328">MRAATPLIGVRQRNKRESTNLIDDLDSPLYRAKPEVSDGRGENDDFVALSMPDMSDGQAQQMLLLEQQDAYLDSRSEAIKSVETTISELGQIFQQLARMVSEQREVVQR</sequence>
<accession>A0ACC1HHW4</accession>
<reference evidence="1" key="1">
    <citation type="submission" date="2022-06" db="EMBL/GenBank/DDBJ databases">
        <title>Phylogenomic reconstructions and comparative analyses of Kickxellomycotina fungi.</title>
        <authorList>
            <person name="Reynolds N.K."/>
            <person name="Stajich J.E."/>
            <person name="Barry K."/>
            <person name="Grigoriev I.V."/>
            <person name="Crous P."/>
            <person name="Smith M.E."/>
        </authorList>
    </citation>
    <scope>NUCLEOTIDE SEQUENCE</scope>
    <source>
        <strain evidence="1">RSA 2271</strain>
    </source>
</reference>
<feature type="non-terminal residue" evidence="1">
    <location>
        <position position="109"/>
    </location>
</feature>
<comment type="caution">
    <text evidence="1">The sequence shown here is derived from an EMBL/GenBank/DDBJ whole genome shotgun (WGS) entry which is preliminary data.</text>
</comment>
<dbReference type="EMBL" id="JAMZIH010004676">
    <property type="protein sequence ID" value="KAJ1676183.1"/>
    <property type="molecule type" value="Genomic_DNA"/>
</dbReference>
<evidence type="ECO:0000313" key="1">
    <source>
        <dbReference type="EMBL" id="KAJ1676183.1"/>
    </source>
</evidence>